<sequence length="123" mass="13456">MQSAYRVACIKVRLRALEAVVCCCNSATVGRKILFKIDFYPLANNPFHSDFTLLLPYRESASLKGQTGDSESISGPCSHNEPVIHHQIAGEGNSSPPFPLLFPKLLCPLPLIISPETLFLKAS</sequence>
<dbReference type="EMBL" id="JAUYZG010000023">
    <property type="protein sequence ID" value="KAK2871477.1"/>
    <property type="molecule type" value="Genomic_DNA"/>
</dbReference>
<comment type="caution">
    <text evidence="1">The sequence shown here is derived from an EMBL/GenBank/DDBJ whole genome shotgun (WGS) entry which is preliminary data.</text>
</comment>
<evidence type="ECO:0000313" key="1">
    <source>
        <dbReference type="EMBL" id="KAK2871477.1"/>
    </source>
</evidence>
<name>A0AA88TD26_9TELE</name>
<gene>
    <name evidence="1" type="ORF">Q8A67_024004</name>
</gene>
<dbReference type="Proteomes" id="UP001187343">
    <property type="component" value="Unassembled WGS sequence"/>
</dbReference>
<keyword evidence="2" id="KW-1185">Reference proteome</keyword>
<organism evidence="1 2">
    <name type="scientific">Cirrhinus molitorella</name>
    <name type="common">mud carp</name>
    <dbReference type="NCBI Taxonomy" id="172907"/>
    <lineage>
        <taxon>Eukaryota</taxon>
        <taxon>Metazoa</taxon>
        <taxon>Chordata</taxon>
        <taxon>Craniata</taxon>
        <taxon>Vertebrata</taxon>
        <taxon>Euteleostomi</taxon>
        <taxon>Actinopterygii</taxon>
        <taxon>Neopterygii</taxon>
        <taxon>Teleostei</taxon>
        <taxon>Ostariophysi</taxon>
        <taxon>Cypriniformes</taxon>
        <taxon>Cyprinidae</taxon>
        <taxon>Labeoninae</taxon>
        <taxon>Labeonini</taxon>
        <taxon>Cirrhinus</taxon>
    </lineage>
</organism>
<reference evidence="1" key="1">
    <citation type="submission" date="2023-08" db="EMBL/GenBank/DDBJ databases">
        <title>Chromosome-level Genome Assembly of mud carp (Cirrhinus molitorella).</title>
        <authorList>
            <person name="Liu H."/>
        </authorList>
    </citation>
    <scope>NUCLEOTIDE SEQUENCE</scope>
    <source>
        <strain evidence="1">Prfri</strain>
        <tissue evidence="1">Muscle</tissue>
    </source>
</reference>
<evidence type="ECO:0000313" key="2">
    <source>
        <dbReference type="Proteomes" id="UP001187343"/>
    </source>
</evidence>
<proteinExistence type="predicted"/>
<accession>A0AA88TD26</accession>
<dbReference type="AlphaFoldDB" id="A0AA88TD26"/>
<protein>
    <submittedName>
        <fullName evidence="1">Uncharacterized protein</fullName>
    </submittedName>
</protein>